<evidence type="ECO:0008006" key="4">
    <source>
        <dbReference type="Google" id="ProtNLM"/>
    </source>
</evidence>
<dbReference type="EMBL" id="QMFB01000011">
    <property type="protein sequence ID" value="RAV19586.1"/>
    <property type="molecule type" value="Genomic_DNA"/>
</dbReference>
<protein>
    <recommendedName>
        <fullName evidence="4">Glycosyl hydrolase-like 10 domain-containing protein</fullName>
    </recommendedName>
</protein>
<dbReference type="Proteomes" id="UP000250369">
    <property type="component" value="Unassembled WGS sequence"/>
</dbReference>
<organism evidence="2 3">
    <name type="scientific">Paenibacillus contaminans</name>
    <dbReference type="NCBI Taxonomy" id="450362"/>
    <lineage>
        <taxon>Bacteria</taxon>
        <taxon>Bacillati</taxon>
        <taxon>Bacillota</taxon>
        <taxon>Bacilli</taxon>
        <taxon>Bacillales</taxon>
        <taxon>Paenibacillaceae</taxon>
        <taxon>Paenibacillus</taxon>
    </lineage>
</organism>
<dbReference type="SUPFAM" id="SSF51445">
    <property type="entry name" value="(Trans)glycosidases"/>
    <property type="match status" value="2"/>
</dbReference>
<dbReference type="Gene3D" id="3.20.20.80">
    <property type="entry name" value="Glycosidases"/>
    <property type="match status" value="1"/>
</dbReference>
<evidence type="ECO:0000313" key="3">
    <source>
        <dbReference type="Proteomes" id="UP000250369"/>
    </source>
</evidence>
<feature type="region of interest" description="Disordered" evidence="1">
    <location>
        <begin position="429"/>
        <end position="449"/>
    </location>
</feature>
<sequence>MAGISLNEDPNHYLMSRRHNDLTAEELMEWVDQYADTQVNELILNVNAMRAGYDSGVWESFWEGYDPEGGSDQPFFAAVAPEARERQRQWVHRGWQLHRDGLDRYAIWIDRCRERGISPWVTMRMNDVHSVDNEGDPMHSTFWQQNPQFRRAPYKFDDWVDKAFDYGRKEVRDYHFRLIEEAAERYDFDGLELDWMRFGFHFRPGFEEEGIAILTEFTADVRKLLDSWEAKRGHRIKLSARVPSRPQTARGLGMDAVEWARRGLIDMLVITPFWATIETDMPVELWKQLLHGTDVELAAGLEVLVRAYPESALRQMNTLETVRGAASSLLSRGADRIYLFNYMDSDTAMADLENYPALLREAGSLETMSGKTRRHIVTYSDTWAPGEASGALLPAACGPGRYRSFRLHAGPKPDGGDVFVLLGAAPASEGTAGAGRENATRGTADRENAGADATGFAPGAGDKGSAGFGDVLLNGHACVYEGVADIAKPRPEGPVHRFRVPAGAAHAGFNLIEARPDAPQTIIWVELAVEFR</sequence>
<dbReference type="OrthoDB" id="9775889at2"/>
<dbReference type="InterPro" id="IPR017853">
    <property type="entry name" value="GH"/>
</dbReference>
<gene>
    <name evidence="2" type="ORF">DQG23_19160</name>
</gene>
<evidence type="ECO:0000313" key="2">
    <source>
        <dbReference type="EMBL" id="RAV19586.1"/>
    </source>
</evidence>
<accession>A0A329MJS5</accession>
<keyword evidence="3" id="KW-1185">Reference proteome</keyword>
<dbReference type="AlphaFoldDB" id="A0A329MJS5"/>
<evidence type="ECO:0000256" key="1">
    <source>
        <dbReference type="SAM" id="MobiDB-lite"/>
    </source>
</evidence>
<comment type="caution">
    <text evidence="2">The sequence shown here is derived from an EMBL/GenBank/DDBJ whole genome shotgun (WGS) entry which is preliminary data.</text>
</comment>
<name>A0A329MJS5_9BACL</name>
<reference evidence="2 3" key="1">
    <citation type="journal article" date="2009" name="Int. J. Syst. Evol. Microbiol.">
        <title>Paenibacillus contaminans sp. nov., isolated from a contaminated laboratory plate.</title>
        <authorList>
            <person name="Chou J.H."/>
            <person name="Lee J.H."/>
            <person name="Lin M.C."/>
            <person name="Chang P.S."/>
            <person name="Arun A.B."/>
            <person name="Young C.C."/>
            <person name="Chen W.M."/>
        </authorList>
    </citation>
    <scope>NUCLEOTIDE SEQUENCE [LARGE SCALE GENOMIC DNA]</scope>
    <source>
        <strain evidence="2 3">CKOBP-6</strain>
    </source>
</reference>
<proteinExistence type="predicted"/>
<dbReference type="RefSeq" id="WP_113032491.1">
    <property type="nucleotide sequence ID" value="NZ_QMFB01000011.1"/>
</dbReference>